<keyword evidence="2" id="KW-0812">Transmembrane</keyword>
<dbReference type="OrthoDB" id="3292458at2"/>
<dbReference type="Gene3D" id="3.40.140.10">
    <property type="entry name" value="Cytidine Deaminase, domain 2"/>
    <property type="match status" value="1"/>
</dbReference>
<dbReference type="Proteomes" id="UP000430670">
    <property type="component" value="Unassembled WGS sequence"/>
</dbReference>
<name>A0A6I3SGX3_HELMO</name>
<feature type="compositionally biased region" description="Polar residues" evidence="1">
    <location>
        <begin position="176"/>
        <end position="186"/>
    </location>
</feature>
<dbReference type="SUPFAM" id="SSF102712">
    <property type="entry name" value="JAB1/MPN domain"/>
    <property type="match status" value="1"/>
</dbReference>
<proteinExistence type="predicted"/>
<dbReference type="AlphaFoldDB" id="A0A6I3SGX3"/>
<feature type="region of interest" description="Disordered" evidence="1">
    <location>
        <begin position="176"/>
        <end position="202"/>
    </location>
</feature>
<evidence type="ECO:0000256" key="1">
    <source>
        <dbReference type="SAM" id="MobiDB-lite"/>
    </source>
</evidence>
<feature type="compositionally biased region" description="Polar residues" evidence="1">
    <location>
        <begin position="230"/>
        <end position="247"/>
    </location>
</feature>
<organism evidence="4 5">
    <name type="scientific">Heliobacterium mobile</name>
    <name type="common">Heliobacillus mobilis</name>
    <dbReference type="NCBI Taxonomy" id="28064"/>
    <lineage>
        <taxon>Bacteria</taxon>
        <taxon>Bacillati</taxon>
        <taxon>Bacillota</taxon>
        <taxon>Clostridia</taxon>
        <taxon>Eubacteriales</taxon>
        <taxon>Heliobacteriaceae</taxon>
        <taxon>Heliobacterium</taxon>
    </lineage>
</organism>
<evidence type="ECO:0000259" key="3">
    <source>
        <dbReference type="Pfam" id="PF01398"/>
    </source>
</evidence>
<accession>A0A6I3SGX3</accession>
<feature type="domain" description="JAB1/MPN/MOV34 metalloenzyme" evidence="3">
    <location>
        <begin position="39"/>
        <end position="127"/>
    </location>
</feature>
<dbReference type="InterPro" id="IPR000555">
    <property type="entry name" value="JAMM/MPN+_dom"/>
</dbReference>
<evidence type="ECO:0000313" key="5">
    <source>
        <dbReference type="Proteomes" id="UP000430670"/>
    </source>
</evidence>
<keyword evidence="2" id="KW-1133">Transmembrane helix</keyword>
<evidence type="ECO:0000256" key="2">
    <source>
        <dbReference type="SAM" id="Phobius"/>
    </source>
</evidence>
<dbReference type="Pfam" id="PF01398">
    <property type="entry name" value="JAB"/>
    <property type="match status" value="1"/>
</dbReference>
<dbReference type="GO" id="GO:0008237">
    <property type="term" value="F:metallopeptidase activity"/>
    <property type="evidence" value="ECO:0007669"/>
    <property type="project" value="InterPro"/>
</dbReference>
<keyword evidence="2" id="KW-0472">Membrane</keyword>
<protein>
    <recommendedName>
        <fullName evidence="3">JAB1/MPN/MOV34 metalloenzyme domain-containing protein</fullName>
    </recommendedName>
</protein>
<evidence type="ECO:0000313" key="4">
    <source>
        <dbReference type="EMBL" id="MTV48066.1"/>
    </source>
</evidence>
<gene>
    <name evidence="4" type="ORF">GJ688_03605</name>
</gene>
<reference evidence="4 5" key="1">
    <citation type="submission" date="2019-11" db="EMBL/GenBank/DDBJ databases">
        <title>Whole-genome sequence of a the green, strictly anaerobic photosynthetic bacterium Heliobacillus mobilis DSM 6151.</title>
        <authorList>
            <person name="Kyndt J.A."/>
            <person name="Meyer T.E."/>
        </authorList>
    </citation>
    <scope>NUCLEOTIDE SEQUENCE [LARGE SCALE GENOMIC DNA]</scope>
    <source>
        <strain evidence="4 5">DSM 6151</strain>
    </source>
</reference>
<feature type="transmembrane region" description="Helical" evidence="2">
    <location>
        <begin position="282"/>
        <end position="306"/>
    </location>
</feature>
<comment type="caution">
    <text evidence="4">The sequence shown here is derived from an EMBL/GenBank/DDBJ whole genome shotgun (WGS) entry which is preliminary data.</text>
</comment>
<feature type="region of interest" description="Disordered" evidence="1">
    <location>
        <begin position="223"/>
        <end position="271"/>
    </location>
</feature>
<keyword evidence="5" id="KW-1185">Reference proteome</keyword>
<sequence>MGKGVRLRMSEEIRVDSVKVEILEKAFGETTEALKRSGSEAGGLLLGNVFFQEKNGRLGALVRVEAFLPAHHAEPVHTSLKLTEATWETWEQMRKQFPKLQVVGWVHSHQGCGIFFSGQDLTNQESFFPKPWHIAWVMDTHTDKQGIFRWKQGTMVATEDWQVLRVVRTARSQSVTASIRSSQPLQNPAPASGSPSIKWEASNQIKKQPPVVTIIDEGLEETVRLPNPQPALSTPQKVNLSEDNAQKGTPRPQKDPMKEPPIQARQIRQTSYREERPWKRMLVTLGLGLLVFIGAALVTVGVYTFFMNK</sequence>
<dbReference type="EMBL" id="WNKU01000002">
    <property type="protein sequence ID" value="MTV48066.1"/>
    <property type="molecule type" value="Genomic_DNA"/>
</dbReference>